<dbReference type="SUPFAM" id="SSF158397">
    <property type="entry name" value="TM1646-like"/>
    <property type="match status" value="1"/>
</dbReference>
<reference evidence="3" key="1">
    <citation type="journal article" date="2019" name="Int. J. Syst. Evol. Microbiol.">
        <title>The Global Catalogue of Microorganisms (GCM) 10K type strain sequencing project: providing services to taxonomists for standard genome sequencing and annotation.</title>
        <authorList>
            <consortium name="The Broad Institute Genomics Platform"/>
            <consortium name="The Broad Institute Genome Sequencing Center for Infectious Disease"/>
            <person name="Wu L."/>
            <person name="Ma J."/>
        </authorList>
    </citation>
    <scope>NUCLEOTIDE SEQUENCE [LARGE SCALE GENOMIC DNA]</scope>
    <source>
        <strain evidence="3">TISTR 1858</strain>
    </source>
</reference>
<dbReference type="Proteomes" id="UP001597451">
    <property type="component" value="Unassembled WGS sequence"/>
</dbReference>
<accession>A0ABW5PXF5</accession>
<dbReference type="Gene3D" id="1.20.120.490">
    <property type="entry name" value="Hypothetical protein TM1646-like domain"/>
    <property type="match status" value="1"/>
</dbReference>
<organism evidence="2 3">
    <name type="scientific">Oceanobacillus kapialis</name>
    <dbReference type="NCBI Taxonomy" id="481353"/>
    <lineage>
        <taxon>Bacteria</taxon>
        <taxon>Bacillati</taxon>
        <taxon>Bacillota</taxon>
        <taxon>Bacilli</taxon>
        <taxon>Bacillales</taxon>
        <taxon>Bacillaceae</taxon>
        <taxon>Oceanobacillus</taxon>
    </lineage>
</organism>
<sequence length="144" mass="16639">MKIGQEIRTQAEPNYTRTSVAESQSFQQSLRSQTQSMKQQELQQLMKNITLQGDKLARFRSFRDLAKFKRMVKSFLQETVSSGLDLEHSHSFGFDGQNRKLSIVKQVDEKLLELTEEIMNREKKTVDILGLIGEIKGLLINIYT</sequence>
<protein>
    <submittedName>
        <fullName evidence="2">YaaR family protein</fullName>
    </submittedName>
</protein>
<dbReference type="InterPro" id="IPR005585">
    <property type="entry name" value="DUF327"/>
</dbReference>
<evidence type="ECO:0000313" key="2">
    <source>
        <dbReference type="EMBL" id="MFD2628079.1"/>
    </source>
</evidence>
<dbReference type="InterPro" id="IPR024042">
    <property type="entry name" value="TM1646-like_dom_sf"/>
</dbReference>
<feature type="region of interest" description="Disordered" evidence="1">
    <location>
        <begin position="1"/>
        <end position="21"/>
    </location>
</feature>
<comment type="caution">
    <text evidence="2">The sequence shown here is derived from an EMBL/GenBank/DDBJ whole genome shotgun (WGS) entry which is preliminary data.</text>
</comment>
<dbReference type="Pfam" id="PF03885">
    <property type="entry name" value="DUF327"/>
    <property type="match status" value="1"/>
</dbReference>
<keyword evidence="3" id="KW-1185">Reference proteome</keyword>
<feature type="compositionally biased region" description="Polar residues" evidence="1">
    <location>
        <begin position="7"/>
        <end position="21"/>
    </location>
</feature>
<name>A0ABW5PXF5_9BACI</name>
<evidence type="ECO:0000256" key="1">
    <source>
        <dbReference type="SAM" id="MobiDB-lite"/>
    </source>
</evidence>
<dbReference type="EMBL" id="JBHUMX010000010">
    <property type="protein sequence ID" value="MFD2628079.1"/>
    <property type="molecule type" value="Genomic_DNA"/>
</dbReference>
<gene>
    <name evidence="2" type="ORF">ACFSUN_04685</name>
</gene>
<dbReference type="RefSeq" id="WP_379560764.1">
    <property type="nucleotide sequence ID" value="NZ_CP085256.1"/>
</dbReference>
<evidence type="ECO:0000313" key="3">
    <source>
        <dbReference type="Proteomes" id="UP001597451"/>
    </source>
</evidence>
<proteinExistence type="predicted"/>